<feature type="transmembrane region" description="Helical" evidence="2">
    <location>
        <begin position="709"/>
        <end position="732"/>
    </location>
</feature>
<feature type="transmembrane region" description="Helical" evidence="2">
    <location>
        <begin position="389"/>
        <end position="406"/>
    </location>
</feature>
<proteinExistence type="predicted"/>
<feature type="transmembrane region" description="Helical" evidence="2">
    <location>
        <begin position="418"/>
        <end position="436"/>
    </location>
</feature>
<keyword evidence="2" id="KW-0812">Transmembrane</keyword>
<feature type="transmembrane region" description="Helical" evidence="2">
    <location>
        <begin position="164"/>
        <end position="184"/>
    </location>
</feature>
<feature type="transmembrane region" description="Helical" evidence="2">
    <location>
        <begin position="598"/>
        <end position="616"/>
    </location>
</feature>
<feature type="transmembrane region" description="Helical" evidence="2">
    <location>
        <begin position="442"/>
        <end position="459"/>
    </location>
</feature>
<evidence type="ECO:0000256" key="2">
    <source>
        <dbReference type="SAM" id="Phobius"/>
    </source>
</evidence>
<feature type="compositionally biased region" description="Basic and acidic residues" evidence="1">
    <location>
        <begin position="33"/>
        <end position="55"/>
    </location>
</feature>
<feature type="region of interest" description="Disordered" evidence="1">
    <location>
        <begin position="1"/>
        <end position="63"/>
    </location>
</feature>
<feature type="transmembrane region" description="Helical" evidence="2">
    <location>
        <begin position="134"/>
        <end position="152"/>
    </location>
</feature>
<protein>
    <submittedName>
        <fullName evidence="3">Uncharacterized protein</fullName>
    </submittedName>
</protein>
<keyword evidence="2" id="KW-1133">Transmembrane helix</keyword>
<feature type="transmembrane region" description="Helical" evidence="2">
    <location>
        <begin position="234"/>
        <end position="253"/>
    </location>
</feature>
<gene>
    <name evidence="3" type="ORF">BXY45_10294</name>
</gene>
<feature type="transmembrane region" description="Helical" evidence="2">
    <location>
        <begin position="260"/>
        <end position="277"/>
    </location>
</feature>
<evidence type="ECO:0000313" key="4">
    <source>
        <dbReference type="Proteomes" id="UP000245469"/>
    </source>
</evidence>
<dbReference type="EMBL" id="QGDQ01000002">
    <property type="protein sequence ID" value="PWJ55731.1"/>
    <property type="molecule type" value="Genomic_DNA"/>
</dbReference>
<dbReference type="AlphaFoldDB" id="A0A316ADN4"/>
<feature type="transmembrane region" description="Helical" evidence="2">
    <location>
        <begin position="76"/>
        <end position="95"/>
    </location>
</feature>
<name>A0A316ADN4_9ACTN</name>
<evidence type="ECO:0000256" key="1">
    <source>
        <dbReference type="SAM" id="MobiDB-lite"/>
    </source>
</evidence>
<feature type="compositionally biased region" description="Low complexity" evidence="1">
    <location>
        <begin position="13"/>
        <end position="29"/>
    </location>
</feature>
<accession>A0A316ADN4</accession>
<keyword evidence="2" id="KW-0472">Membrane</keyword>
<feature type="transmembrane region" description="Helical" evidence="2">
    <location>
        <begin position="101"/>
        <end position="127"/>
    </location>
</feature>
<feature type="transmembrane region" description="Helical" evidence="2">
    <location>
        <begin position="330"/>
        <end position="355"/>
    </location>
</feature>
<reference evidence="3 4" key="1">
    <citation type="submission" date="2018-03" db="EMBL/GenBank/DDBJ databases">
        <title>Genomic Encyclopedia of Archaeal and Bacterial Type Strains, Phase II (KMG-II): from individual species to whole genera.</title>
        <authorList>
            <person name="Goeker M."/>
        </authorList>
    </citation>
    <scope>NUCLEOTIDE SEQUENCE [LARGE SCALE GENOMIC DNA]</scope>
    <source>
        <strain evidence="3 4">DSM 44889</strain>
    </source>
</reference>
<sequence>MRRSRPTASAEVTSTLPSSTPSDLLPSSPAEGDDVRFDADESTGPDKDTAPHEDTETAVAAPPAARVREPVPVLDVPAWMLLVLVLAGLWAAAVVGRPVPVPLGAALVVAVLLLLGDQAVAALRLVVRGRISRVLVAVGVGTTVLMTALLALNTVGPLVGVARPLSAVPVAVTVTLTALLLHLPQARRTRQTGLTRHVGLPVPRAGAVLGGAALALIPLAGGASAVALDNGRGPVLGVVVISTGLVLLAVLGLRRQPPSRGWIAAAVYAVSLSWLLMSSLRGPSITGHDVQTEHYAAQLAATAGHWSPSAFPSDYNACLSVTVLPAALGALLHIGVVPWFTAVAQILFALCPVAVAVAGDRLAGPRLGLAAAVLFAAFPTFVVDLSMMVRQEVAFLLVAVIVLLLVQRHDDATPGALGRLRLAVLLVGAGVVLSHYSTSYVLMVQLGVAAIACAALKLFRIQRGVRPVFTLPLVAVLASVALLWGGSATGTGGSAVHVAGQVIGVLTGRVVDQVGSGDASVSIFGGGKRPTPQDRLDNAVDDIVDGASPEQKTAIRSVLTQFPLAAPPEEVQPLTPVGRFLRGAGIDVDTVIAGIRTASAQLLQVLVGFGVLAALWQALRRRRDPELALMAAGALVVLASFVLMPLLTAAYGLLRVFQQGLLVAAVPTVVVLARSLQLAPGAALLATGRWRRAGRVRGRVSRWSSGRDLPARVALLVVIAFAVSSTSLLSALTGGYQPALTLASTGPYARSFTTSNGELAMFHWVARQPAVKAQGGQAVQADLWTGIRFWSQTQVSSPPLGMLPLELRDGTYVLVGSALLKDGTATTGTPNLAADYAYPVPGLTSNRDLVYNDTSAQVWR</sequence>
<organism evidence="3 4">
    <name type="scientific">Quadrisphaera granulorum</name>
    <dbReference type="NCBI Taxonomy" id="317664"/>
    <lineage>
        <taxon>Bacteria</taxon>
        <taxon>Bacillati</taxon>
        <taxon>Actinomycetota</taxon>
        <taxon>Actinomycetes</taxon>
        <taxon>Kineosporiales</taxon>
        <taxon>Kineosporiaceae</taxon>
        <taxon>Quadrisphaera</taxon>
    </lineage>
</organism>
<feature type="transmembrane region" description="Helical" evidence="2">
    <location>
        <begin position="367"/>
        <end position="383"/>
    </location>
</feature>
<feature type="transmembrane region" description="Helical" evidence="2">
    <location>
        <begin position="628"/>
        <end position="654"/>
    </location>
</feature>
<feature type="transmembrane region" description="Helical" evidence="2">
    <location>
        <begin position="468"/>
        <end position="486"/>
    </location>
</feature>
<feature type="transmembrane region" description="Helical" evidence="2">
    <location>
        <begin position="660"/>
        <end position="688"/>
    </location>
</feature>
<feature type="compositionally biased region" description="Polar residues" evidence="1">
    <location>
        <begin position="1"/>
        <end position="12"/>
    </location>
</feature>
<evidence type="ECO:0000313" key="3">
    <source>
        <dbReference type="EMBL" id="PWJ55731.1"/>
    </source>
</evidence>
<comment type="caution">
    <text evidence="3">The sequence shown here is derived from an EMBL/GenBank/DDBJ whole genome shotgun (WGS) entry which is preliminary data.</text>
</comment>
<dbReference type="Proteomes" id="UP000245469">
    <property type="component" value="Unassembled WGS sequence"/>
</dbReference>
<feature type="transmembrane region" description="Helical" evidence="2">
    <location>
        <begin position="205"/>
        <end position="228"/>
    </location>
</feature>
<keyword evidence="4" id="KW-1185">Reference proteome</keyword>